<gene>
    <name evidence="7" type="ORF">BG60_19665</name>
</gene>
<evidence type="ECO:0000259" key="5">
    <source>
        <dbReference type="Pfam" id="PF07992"/>
    </source>
</evidence>
<dbReference type="EMBL" id="JFHD01000003">
    <property type="protein sequence ID" value="KDR32294.1"/>
    <property type="molecule type" value="Genomic_DNA"/>
</dbReference>
<dbReference type="Gene3D" id="3.50.50.60">
    <property type="entry name" value="FAD/NAD(P)-binding domain"/>
    <property type="match status" value="2"/>
</dbReference>
<protein>
    <submittedName>
        <fullName evidence="7">Ferredoxin reductase</fullName>
    </submittedName>
</protein>
<evidence type="ECO:0000313" key="8">
    <source>
        <dbReference type="Proteomes" id="UP000027451"/>
    </source>
</evidence>
<evidence type="ECO:0000256" key="3">
    <source>
        <dbReference type="ARBA" id="ARBA00022827"/>
    </source>
</evidence>
<sequence length="415" mass="45520">MMTRTALIIGAGQAGARAAEALRTHGYEGRIVLVGDERHAPYERPPLSKDVLIAKDDDDCFNGWVHAVERYGDARIEWLNDRVLRLDTQSCVATLERNGELRYDHCILTTGGRARQLPGAPEGPHTFYLRTLDDAMRLRARLATAQSVAVIGAGFLGLEFAASARTRGLDVSVFETASGLLSRALPPMFAERLRMKHETHGVRFIFDVKHLQVTEHADGVQVDATPFDLGVIAIGQEPNDELAKAAGMATNNGIVVDRHCRTSAENVYAAGDCANFPYGANGRATRLESWQNAQEQAIVAARNIAGEEIAYAPTPWFWTDQYDWNIQMLGLPDGEIDQWIERAGVDDKTVLMGLRGGVIAHVLAINQGGELRAIRRLVEEGVAVDPRMLADPTIKLRQLDKLVRSTHSGDQGVLV</sequence>
<dbReference type="GO" id="GO:0016651">
    <property type="term" value="F:oxidoreductase activity, acting on NAD(P)H"/>
    <property type="evidence" value="ECO:0007669"/>
    <property type="project" value="TreeGrafter"/>
</dbReference>
<keyword evidence="2" id="KW-0285">Flavoprotein</keyword>
<dbReference type="SUPFAM" id="SSF51905">
    <property type="entry name" value="FAD/NAD(P)-binding domain"/>
    <property type="match status" value="1"/>
</dbReference>
<evidence type="ECO:0000256" key="4">
    <source>
        <dbReference type="ARBA" id="ARBA00023002"/>
    </source>
</evidence>
<dbReference type="PANTHER" id="PTHR43557:SF2">
    <property type="entry name" value="RIESKE DOMAIN-CONTAINING PROTEIN-RELATED"/>
    <property type="match status" value="1"/>
</dbReference>
<dbReference type="InterPro" id="IPR023753">
    <property type="entry name" value="FAD/NAD-binding_dom"/>
</dbReference>
<keyword evidence="4" id="KW-0560">Oxidoreductase</keyword>
<dbReference type="SUPFAM" id="SSF55424">
    <property type="entry name" value="FAD/NAD-linked reductases, dimerisation (C-terminal) domain"/>
    <property type="match status" value="1"/>
</dbReference>
<organism evidence="7 8">
    <name type="scientific">Caballeronia zhejiangensis</name>
    <dbReference type="NCBI Taxonomy" id="871203"/>
    <lineage>
        <taxon>Bacteria</taxon>
        <taxon>Pseudomonadati</taxon>
        <taxon>Pseudomonadota</taxon>
        <taxon>Betaproteobacteria</taxon>
        <taxon>Burkholderiales</taxon>
        <taxon>Burkholderiaceae</taxon>
        <taxon>Caballeronia</taxon>
    </lineage>
</organism>
<keyword evidence="8" id="KW-1185">Reference proteome</keyword>
<dbReference type="PRINTS" id="PR00368">
    <property type="entry name" value="FADPNR"/>
</dbReference>
<dbReference type="InterPro" id="IPR036188">
    <property type="entry name" value="FAD/NAD-bd_sf"/>
</dbReference>
<evidence type="ECO:0000313" key="7">
    <source>
        <dbReference type="EMBL" id="KDR32294.1"/>
    </source>
</evidence>
<dbReference type="InterPro" id="IPR050446">
    <property type="entry name" value="FAD-oxidoreductase/Apoptosis"/>
</dbReference>
<evidence type="ECO:0000256" key="1">
    <source>
        <dbReference type="ARBA" id="ARBA00001974"/>
    </source>
</evidence>
<comment type="caution">
    <text evidence="7">The sequence shown here is derived from an EMBL/GenBank/DDBJ whole genome shotgun (WGS) entry which is preliminary data.</text>
</comment>
<comment type="cofactor">
    <cofactor evidence="1">
        <name>FAD</name>
        <dbReference type="ChEBI" id="CHEBI:57692"/>
    </cofactor>
</comment>
<dbReference type="InterPro" id="IPR028202">
    <property type="entry name" value="Reductase_C"/>
</dbReference>
<evidence type="ECO:0000256" key="2">
    <source>
        <dbReference type="ARBA" id="ARBA00022630"/>
    </source>
</evidence>
<dbReference type="InterPro" id="IPR016156">
    <property type="entry name" value="FAD/NAD-linked_Rdtase_dimer_sf"/>
</dbReference>
<feature type="domain" description="Reductase C-terminal" evidence="6">
    <location>
        <begin position="316"/>
        <end position="399"/>
    </location>
</feature>
<dbReference type="Proteomes" id="UP000027451">
    <property type="component" value="Unassembled WGS sequence"/>
</dbReference>
<dbReference type="PRINTS" id="PR00411">
    <property type="entry name" value="PNDRDTASEI"/>
</dbReference>
<keyword evidence="3" id="KW-0274">FAD</keyword>
<dbReference type="PANTHER" id="PTHR43557">
    <property type="entry name" value="APOPTOSIS-INDUCING FACTOR 1"/>
    <property type="match status" value="1"/>
</dbReference>
<dbReference type="Gene3D" id="3.30.390.30">
    <property type="match status" value="1"/>
</dbReference>
<accession>A0A656QLS7</accession>
<proteinExistence type="predicted"/>
<dbReference type="GO" id="GO:0005737">
    <property type="term" value="C:cytoplasm"/>
    <property type="evidence" value="ECO:0007669"/>
    <property type="project" value="TreeGrafter"/>
</dbReference>
<dbReference type="AlphaFoldDB" id="A0A656QLS7"/>
<dbReference type="Pfam" id="PF14759">
    <property type="entry name" value="Reductase_C"/>
    <property type="match status" value="1"/>
</dbReference>
<dbReference type="Pfam" id="PF07992">
    <property type="entry name" value="Pyr_redox_2"/>
    <property type="match status" value="1"/>
</dbReference>
<feature type="domain" description="FAD/NAD(P)-binding" evidence="5">
    <location>
        <begin position="7"/>
        <end position="297"/>
    </location>
</feature>
<evidence type="ECO:0000259" key="6">
    <source>
        <dbReference type="Pfam" id="PF14759"/>
    </source>
</evidence>
<name>A0A656QLS7_9BURK</name>
<reference evidence="7 8" key="1">
    <citation type="submission" date="2014-03" db="EMBL/GenBank/DDBJ databases">
        <title>Draft Genome Sequences of Four Burkholderia Strains.</title>
        <authorList>
            <person name="Liu X.Y."/>
            <person name="Li C.X."/>
            <person name="Xu J.H."/>
        </authorList>
    </citation>
    <scope>NUCLEOTIDE SEQUENCE [LARGE SCALE GENOMIC DNA]</scope>
    <source>
        <strain evidence="7 8">OP-1</strain>
    </source>
</reference>